<dbReference type="InterPro" id="IPR008271">
    <property type="entry name" value="Ser/Thr_kinase_AS"/>
</dbReference>
<dbReference type="EMBL" id="CM010718">
    <property type="protein sequence ID" value="RZC58079.1"/>
    <property type="molecule type" value="Genomic_DNA"/>
</dbReference>
<dbReference type="Gene3D" id="3.30.200.20">
    <property type="entry name" value="Phosphorylase Kinase, domain 1"/>
    <property type="match status" value="1"/>
</dbReference>
<feature type="domain" description="Protein kinase" evidence="6">
    <location>
        <begin position="1"/>
        <end position="275"/>
    </location>
</feature>
<evidence type="ECO:0000313" key="7">
    <source>
        <dbReference type="EMBL" id="RZC58079.1"/>
    </source>
</evidence>
<evidence type="ECO:0000256" key="1">
    <source>
        <dbReference type="ARBA" id="ARBA00022679"/>
    </source>
</evidence>
<feature type="compositionally biased region" description="Low complexity" evidence="5">
    <location>
        <begin position="304"/>
        <end position="326"/>
    </location>
</feature>
<dbReference type="InterPro" id="IPR001245">
    <property type="entry name" value="Ser-Thr/Tyr_kinase_cat_dom"/>
</dbReference>
<dbReference type="PROSITE" id="PS50011">
    <property type="entry name" value="PROTEIN_KINASE_DOM"/>
    <property type="match status" value="1"/>
</dbReference>
<organism evidence="7 8">
    <name type="scientific">Papaver somniferum</name>
    <name type="common">Opium poppy</name>
    <dbReference type="NCBI Taxonomy" id="3469"/>
    <lineage>
        <taxon>Eukaryota</taxon>
        <taxon>Viridiplantae</taxon>
        <taxon>Streptophyta</taxon>
        <taxon>Embryophyta</taxon>
        <taxon>Tracheophyta</taxon>
        <taxon>Spermatophyta</taxon>
        <taxon>Magnoliopsida</taxon>
        <taxon>Ranunculales</taxon>
        <taxon>Papaveraceae</taxon>
        <taxon>Papaveroideae</taxon>
        <taxon>Papaver</taxon>
    </lineage>
</organism>
<dbReference type="PROSITE" id="PS00108">
    <property type="entry name" value="PROTEIN_KINASE_ST"/>
    <property type="match status" value="1"/>
</dbReference>
<accession>A0A4Y7JEA2</accession>
<dbReference type="PANTHER" id="PTHR47973">
    <property type="entry name" value="CYSTEINE-RICH RECEPTOR-LIKE PROTEIN KINASE 3"/>
    <property type="match status" value="1"/>
</dbReference>
<dbReference type="InterPro" id="IPR052059">
    <property type="entry name" value="CR_Ser/Thr_kinase"/>
</dbReference>
<name>A0A4Y7JEA2_PAPSO</name>
<dbReference type="SMART" id="SM00220">
    <property type="entry name" value="S_TKc"/>
    <property type="match status" value="1"/>
</dbReference>
<keyword evidence="2" id="KW-0547">Nucleotide-binding</keyword>
<keyword evidence="1" id="KW-0808">Transferase</keyword>
<dbReference type="Gramene" id="RZC58079">
    <property type="protein sequence ID" value="RZC58079"/>
    <property type="gene ID" value="C5167_005386"/>
</dbReference>
<sequence length="354" mass="39628">MGPARDGHPEEEEGSDSWGLFFKLQTLEIATNFFSDSNKLGHGGFGPVYLGLLPNGEQIAVKKLSCCIEGPEKMLVYEYLSNKSLDYFLFDEEKRATLDWKKRFEIINGIGRGLLYLHEESPERIIHIDIKAGNILLDEQLKPKISDFGLARLFPWDDTHVSTFRISGTHGYMAPEYALHGYLSAKTDVFSFGILVLEIVSGRKNHDDSLEEEKSDLLSYTWNIWQEQKAPELVDPSIETRFNNEEVVKCIQLGLLCCQASIADRPEMNAVHLMLESESFTIPKPGKPGYQGRVGRWATYSSTTATSNTKSSEHSIASTTATSNTKSSEHSIDSTTAMTNATYSLTSSVDDYLR</sequence>
<dbReference type="InterPro" id="IPR000719">
    <property type="entry name" value="Prot_kinase_dom"/>
</dbReference>
<dbReference type="AlphaFoldDB" id="A0A4Y7JEA2"/>
<protein>
    <recommendedName>
        <fullName evidence="6">Protein kinase domain-containing protein</fullName>
    </recommendedName>
</protein>
<evidence type="ECO:0000256" key="3">
    <source>
        <dbReference type="ARBA" id="ARBA00022777"/>
    </source>
</evidence>
<proteinExistence type="predicted"/>
<dbReference type="Pfam" id="PF07714">
    <property type="entry name" value="PK_Tyr_Ser-Thr"/>
    <property type="match status" value="1"/>
</dbReference>
<evidence type="ECO:0000313" key="8">
    <source>
        <dbReference type="Proteomes" id="UP000316621"/>
    </source>
</evidence>
<dbReference type="Gene3D" id="1.10.510.10">
    <property type="entry name" value="Transferase(Phosphotransferase) domain 1"/>
    <property type="match status" value="1"/>
</dbReference>
<reference evidence="7 8" key="1">
    <citation type="journal article" date="2018" name="Science">
        <title>The opium poppy genome and morphinan production.</title>
        <authorList>
            <person name="Guo L."/>
            <person name="Winzer T."/>
            <person name="Yang X."/>
            <person name="Li Y."/>
            <person name="Ning Z."/>
            <person name="He Z."/>
            <person name="Teodor R."/>
            <person name="Lu Y."/>
            <person name="Bowser T.A."/>
            <person name="Graham I.A."/>
            <person name="Ye K."/>
        </authorList>
    </citation>
    <scope>NUCLEOTIDE SEQUENCE [LARGE SCALE GENOMIC DNA]</scope>
    <source>
        <strain evidence="8">cv. HN1</strain>
        <tissue evidence="7">Leaves</tissue>
    </source>
</reference>
<dbReference type="Proteomes" id="UP000316621">
    <property type="component" value="Chromosome 4"/>
</dbReference>
<keyword evidence="3" id="KW-0418">Kinase</keyword>
<dbReference type="GO" id="GO:0004672">
    <property type="term" value="F:protein kinase activity"/>
    <property type="evidence" value="ECO:0007669"/>
    <property type="project" value="InterPro"/>
</dbReference>
<dbReference type="SUPFAM" id="SSF56112">
    <property type="entry name" value="Protein kinase-like (PK-like)"/>
    <property type="match status" value="1"/>
</dbReference>
<keyword evidence="8" id="KW-1185">Reference proteome</keyword>
<evidence type="ECO:0000256" key="5">
    <source>
        <dbReference type="SAM" id="MobiDB-lite"/>
    </source>
</evidence>
<evidence type="ECO:0000256" key="4">
    <source>
        <dbReference type="ARBA" id="ARBA00022840"/>
    </source>
</evidence>
<dbReference type="InterPro" id="IPR011009">
    <property type="entry name" value="Kinase-like_dom_sf"/>
</dbReference>
<evidence type="ECO:0000256" key="2">
    <source>
        <dbReference type="ARBA" id="ARBA00022741"/>
    </source>
</evidence>
<evidence type="ECO:0000259" key="6">
    <source>
        <dbReference type="PROSITE" id="PS50011"/>
    </source>
</evidence>
<gene>
    <name evidence="7" type="ORF">C5167_005386</name>
</gene>
<dbReference type="OMA" id="AWSNRWR"/>
<dbReference type="FunFam" id="1.10.510.10:FF:001543">
    <property type="entry name" value="Cysteine-rich receptor-like protein kinase 41"/>
    <property type="match status" value="1"/>
</dbReference>
<keyword evidence="4" id="KW-0067">ATP-binding</keyword>
<feature type="region of interest" description="Disordered" evidence="5">
    <location>
        <begin position="304"/>
        <end position="333"/>
    </location>
</feature>
<dbReference type="GO" id="GO:0005524">
    <property type="term" value="F:ATP binding"/>
    <property type="evidence" value="ECO:0007669"/>
    <property type="project" value="UniProtKB-KW"/>
</dbReference>